<reference evidence="1 2" key="1">
    <citation type="journal article" date="2011" name="PLoS Genet.">
        <title>Comparative genomic analysis of human fungal pathogens causing paracoccidioidomycosis.</title>
        <authorList>
            <person name="Desjardins C.A."/>
            <person name="Champion M.D."/>
            <person name="Holder J.W."/>
            <person name="Muszewska A."/>
            <person name="Goldberg J."/>
            <person name="Bailao A.M."/>
            <person name="Brigido M.M."/>
            <person name="Ferreira M.E."/>
            <person name="Garcia A.M."/>
            <person name="Grynberg M."/>
            <person name="Gujja S."/>
            <person name="Heiman D.I."/>
            <person name="Henn M.R."/>
            <person name="Kodira C.D."/>
            <person name="Leon-Narvaez H."/>
            <person name="Longo L.V."/>
            <person name="Ma L.J."/>
            <person name="Malavazi I."/>
            <person name="Matsuo A.L."/>
            <person name="Morais F.V."/>
            <person name="Pereira M."/>
            <person name="Rodriguez-Brito S."/>
            <person name="Sakthikumar S."/>
            <person name="Salem-Izacc S.M."/>
            <person name="Sykes S.M."/>
            <person name="Teixeira M.M."/>
            <person name="Vallejo M.C."/>
            <person name="Walter M.E."/>
            <person name="Yandava C."/>
            <person name="Young S."/>
            <person name="Zeng Q."/>
            <person name="Zucker J."/>
            <person name="Felipe M.S."/>
            <person name="Goldman G.H."/>
            <person name="Haas B.J."/>
            <person name="McEwen J.G."/>
            <person name="Nino-Vega G."/>
            <person name="Puccia R."/>
            <person name="San-Blas G."/>
            <person name="Soares C.M."/>
            <person name="Birren B.W."/>
            <person name="Cuomo C.A."/>
        </authorList>
    </citation>
    <scope>NUCLEOTIDE SEQUENCE [LARGE SCALE GENOMIC DNA]</scope>
    <source>
        <strain evidence="2">ATCC MYA-826 / Pb01</strain>
    </source>
</reference>
<evidence type="ECO:0000313" key="2">
    <source>
        <dbReference type="Proteomes" id="UP000002059"/>
    </source>
</evidence>
<dbReference type="KEGG" id="pbl:PAAG_12604"/>
<gene>
    <name evidence="1" type="ORF">PAAG_12604</name>
</gene>
<accession>A0A0A2UYU3</accession>
<dbReference type="HOGENOM" id="CLU_2655147_0_0_1"/>
<dbReference type="AlphaFoldDB" id="A0A0A2UYU3"/>
<organism evidence="1 2">
    <name type="scientific">Paracoccidioides lutzii (strain ATCC MYA-826 / Pb01)</name>
    <name type="common">Paracoccidioides brasiliensis</name>
    <dbReference type="NCBI Taxonomy" id="502779"/>
    <lineage>
        <taxon>Eukaryota</taxon>
        <taxon>Fungi</taxon>
        <taxon>Dikarya</taxon>
        <taxon>Ascomycota</taxon>
        <taxon>Pezizomycotina</taxon>
        <taxon>Eurotiomycetes</taxon>
        <taxon>Eurotiomycetidae</taxon>
        <taxon>Onygenales</taxon>
        <taxon>Ajellomycetaceae</taxon>
        <taxon>Paracoccidioides</taxon>
    </lineage>
</organism>
<protein>
    <submittedName>
        <fullName evidence="1">Uncharacterized protein</fullName>
    </submittedName>
</protein>
<dbReference type="GeneID" id="26971202"/>
<dbReference type="EMBL" id="KN294032">
    <property type="protein sequence ID" value="KGQ00726.1"/>
    <property type="molecule type" value="Genomic_DNA"/>
</dbReference>
<dbReference type="Proteomes" id="UP000002059">
    <property type="component" value="Partially assembled WGS sequence"/>
</dbReference>
<keyword evidence="2" id="KW-1185">Reference proteome</keyword>
<dbReference type="RefSeq" id="XP_015702307.1">
    <property type="nucleotide sequence ID" value="XM_015848077.1"/>
</dbReference>
<dbReference type="Gene3D" id="3.40.50.720">
    <property type="entry name" value="NAD(P)-binding Rossmann-like Domain"/>
    <property type="match status" value="1"/>
</dbReference>
<proteinExistence type="predicted"/>
<name>A0A0A2UYU3_PARBA</name>
<evidence type="ECO:0000313" key="1">
    <source>
        <dbReference type="EMBL" id="KGQ00726.1"/>
    </source>
</evidence>
<sequence length="76" mass="8252">MVKIAGPSTTAITPGISWQTVDYDDKAALVEALRGIHTLLSFVQILSDPDQRSQRNLIDADISADITRNQCNTLAP</sequence>
<dbReference type="VEuPathDB" id="FungiDB:PAAG_12604"/>
<dbReference type="OrthoDB" id="10000533at2759"/>